<evidence type="ECO:0000313" key="1">
    <source>
        <dbReference type="EMBL" id="WOK92770.1"/>
    </source>
</evidence>
<keyword evidence="2" id="KW-1185">Reference proteome</keyword>
<sequence>MGHPLAYSQMAKVGFLQSMDGARERLQLVKADLLVDESFDDAIDGTDDVFHSASPVFAAEDENAQVKILIVIGS</sequence>
<dbReference type="InterPro" id="IPR036291">
    <property type="entry name" value="NAD(P)-bd_dom_sf"/>
</dbReference>
<organism evidence="1 2">
    <name type="scientific">Canna indica</name>
    <name type="common">Indian-shot</name>
    <dbReference type="NCBI Taxonomy" id="4628"/>
    <lineage>
        <taxon>Eukaryota</taxon>
        <taxon>Viridiplantae</taxon>
        <taxon>Streptophyta</taxon>
        <taxon>Embryophyta</taxon>
        <taxon>Tracheophyta</taxon>
        <taxon>Spermatophyta</taxon>
        <taxon>Magnoliopsida</taxon>
        <taxon>Liliopsida</taxon>
        <taxon>Zingiberales</taxon>
        <taxon>Cannaceae</taxon>
        <taxon>Canna</taxon>
    </lineage>
</organism>
<accession>A0AAQ3Q108</accession>
<protein>
    <submittedName>
        <fullName evidence="1">Uncharacterized protein</fullName>
    </submittedName>
</protein>
<gene>
    <name evidence="1" type="ORF">Cni_G01462</name>
</gene>
<dbReference type="Proteomes" id="UP001327560">
    <property type="component" value="Chromosome 1"/>
</dbReference>
<dbReference type="Gene3D" id="3.40.50.720">
    <property type="entry name" value="NAD(P)-binding Rossmann-like Domain"/>
    <property type="match status" value="1"/>
</dbReference>
<name>A0AAQ3Q108_9LILI</name>
<proteinExistence type="predicted"/>
<reference evidence="1 2" key="1">
    <citation type="submission" date="2023-10" db="EMBL/GenBank/DDBJ databases">
        <title>Chromosome-scale genome assembly provides insights into flower coloration mechanisms of Canna indica.</title>
        <authorList>
            <person name="Li C."/>
        </authorList>
    </citation>
    <scope>NUCLEOTIDE SEQUENCE [LARGE SCALE GENOMIC DNA]</scope>
    <source>
        <tissue evidence="1">Flower</tissue>
    </source>
</reference>
<dbReference type="SUPFAM" id="SSF51735">
    <property type="entry name" value="NAD(P)-binding Rossmann-fold domains"/>
    <property type="match status" value="1"/>
</dbReference>
<dbReference type="AlphaFoldDB" id="A0AAQ3Q108"/>
<evidence type="ECO:0000313" key="2">
    <source>
        <dbReference type="Proteomes" id="UP001327560"/>
    </source>
</evidence>
<dbReference type="EMBL" id="CP136890">
    <property type="protein sequence ID" value="WOK92770.1"/>
    <property type="molecule type" value="Genomic_DNA"/>
</dbReference>